<dbReference type="PANTHER" id="PTHR12390">
    <property type="entry name" value="UROPORPHYRINOGEN III SYNTHASE"/>
    <property type="match status" value="1"/>
</dbReference>
<sequence>MAKPGSNVILLRSPSTDASDPYETALNSKGFTALTVPALETAHVNLDQLKRLVRAGPGAQNFSGVIITSGRSCEAWKAVVEELSHGFDSEYFIQHRVGLATWASTPFYAVGRTTATLLLDIIQARDSLYAPKDVRGAEESGTSEKLARFILNDLKGNAAKMLYLTGDKNRDTLPTILQEGGVELETLQVYGTQGSRTFERDMRRAIEPYSTGRSAWWIVYFAPSVADFATPILREHFHIPQIDEEAPAESDGRVTRIASIGPTTTRHLREELKIAVHVTAAKPTPDDLACALVSLESGSE</sequence>
<dbReference type="UniPathway" id="UPA00251">
    <property type="reaction ID" value="UER00320"/>
</dbReference>
<dbReference type="InterPro" id="IPR036108">
    <property type="entry name" value="4pyrrol_syn_uPrphyn_synt_sf"/>
</dbReference>
<dbReference type="InterPro" id="IPR003754">
    <property type="entry name" value="4pyrrol_synth_uPrphyn_synth"/>
</dbReference>
<accession>A0A5C3MQH3</accession>
<evidence type="ECO:0000313" key="3">
    <source>
        <dbReference type="Proteomes" id="UP000305948"/>
    </source>
</evidence>
<dbReference type="GO" id="GO:0004852">
    <property type="term" value="F:uroporphyrinogen-III synthase activity"/>
    <property type="evidence" value="ECO:0007669"/>
    <property type="project" value="InterPro"/>
</dbReference>
<dbReference type="OrthoDB" id="5595751at2759"/>
<dbReference type="EMBL" id="ML213525">
    <property type="protein sequence ID" value="TFK47147.1"/>
    <property type="molecule type" value="Genomic_DNA"/>
</dbReference>
<gene>
    <name evidence="2" type="ORF">OE88DRAFT_1772903</name>
</gene>
<feature type="domain" description="Tetrapyrrole biosynthesis uroporphyrinogen III synthase" evidence="1">
    <location>
        <begin position="21"/>
        <end position="289"/>
    </location>
</feature>
<dbReference type="STRING" id="5364.A0A5C3MQH3"/>
<dbReference type="GO" id="GO:0006782">
    <property type="term" value="P:protoporphyrinogen IX biosynthetic process"/>
    <property type="evidence" value="ECO:0007669"/>
    <property type="project" value="UniProtKB-UniPathway"/>
</dbReference>
<dbReference type="CDD" id="cd06578">
    <property type="entry name" value="HemD"/>
    <property type="match status" value="1"/>
</dbReference>
<evidence type="ECO:0000259" key="1">
    <source>
        <dbReference type="Pfam" id="PF02602"/>
    </source>
</evidence>
<keyword evidence="3" id="KW-1185">Reference proteome</keyword>
<dbReference type="GO" id="GO:0006780">
    <property type="term" value="P:uroporphyrinogen III biosynthetic process"/>
    <property type="evidence" value="ECO:0007669"/>
    <property type="project" value="InterPro"/>
</dbReference>
<dbReference type="Proteomes" id="UP000305948">
    <property type="component" value="Unassembled WGS sequence"/>
</dbReference>
<name>A0A5C3MQH3_9AGAM</name>
<dbReference type="AlphaFoldDB" id="A0A5C3MQH3"/>
<dbReference type="InterPro" id="IPR039793">
    <property type="entry name" value="UROS/Hem4"/>
</dbReference>
<evidence type="ECO:0000313" key="2">
    <source>
        <dbReference type="EMBL" id="TFK47147.1"/>
    </source>
</evidence>
<organism evidence="2 3">
    <name type="scientific">Heliocybe sulcata</name>
    <dbReference type="NCBI Taxonomy" id="5364"/>
    <lineage>
        <taxon>Eukaryota</taxon>
        <taxon>Fungi</taxon>
        <taxon>Dikarya</taxon>
        <taxon>Basidiomycota</taxon>
        <taxon>Agaricomycotina</taxon>
        <taxon>Agaricomycetes</taxon>
        <taxon>Gloeophyllales</taxon>
        <taxon>Gloeophyllaceae</taxon>
        <taxon>Heliocybe</taxon>
    </lineage>
</organism>
<dbReference type="SUPFAM" id="SSF69618">
    <property type="entry name" value="HemD-like"/>
    <property type="match status" value="1"/>
</dbReference>
<dbReference type="GO" id="GO:0005829">
    <property type="term" value="C:cytosol"/>
    <property type="evidence" value="ECO:0007669"/>
    <property type="project" value="TreeGrafter"/>
</dbReference>
<dbReference type="Pfam" id="PF02602">
    <property type="entry name" value="HEM4"/>
    <property type="match status" value="1"/>
</dbReference>
<dbReference type="Gene3D" id="3.40.50.10090">
    <property type="match status" value="2"/>
</dbReference>
<protein>
    <submittedName>
        <fullName evidence="2">Tetrapyrrole biosynthesis, uroporphyrinogen III synthase</fullName>
    </submittedName>
</protein>
<reference evidence="2 3" key="1">
    <citation type="journal article" date="2019" name="Nat. Ecol. Evol.">
        <title>Megaphylogeny resolves global patterns of mushroom evolution.</title>
        <authorList>
            <person name="Varga T."/>
            <person name="Krizsan K."/>
            <person name="Foldi C."/>
            <person name="Dima B."/>
            <person name="Sanchez-Garcia M."/>
            <person name="Sanchez-Ramirez S."/>
            <person name="Szollosi G.J."/>
            <person name="Szarkandi J.G."/>
            <person name="Papp V."/>
            <person name="Albert L."/>
            <person name="Andreopoulos W."/>
            <person name="Angelini C."/>
            <person name="Antonin V."/>
            <person name="Barry K.W."/>
            <person name="Bougher N.L."/>
            <person name="Buchanan P."/>
            <person name="Buyck B."/>
            <person name="Bense V."/>
            <person name="Catcheside P."/>
            <person name="Chovatia M."/>
            <person name="Cooper J."/>
            <person name="Damon W."/>
            <person name="Desjardin D."/>
            <person name="Finy P."/>
            <person name="Geml J."/>
            <person name="Haridas S."/>
            <person name="Hughes K."/>
            <person name="Justo A."/>
            <person name="Karasinski D."/>
            <person name="Kautmanova I."/>
            <person name="Kiss B."/>
            <person name="Kocsube S."/>
            <person name="Kotiranta H."/>
            <person name="LaButti K.M."/>
            <person name="Lechner B.E."/>
            <person name="Liimatainen K."/>
            <person name="Lipzen A."/>
            <person name="Lukacs Z."/>
            <person name="Mihaltcheva S."/>
            <person name="Morgado L.N."/>
            <person name="Niskanen T."/>
            <person name="Noordeloos M.E."/>
            <person name="Ohm R.A."/>
            <person name="Ortiz-Santana B."/>
            <person name="Ovrebo C."/>
            <person name="Racz N."/>
            <person name="Riley R."/>
            <person name="Savchenko A."/>
            <person name="Shiryaev A."/>
            <person name="Soop K."/>
            <person name="Spirin V."/>
            <person name="Szebenyi C."/>
            <person name="Tomsovsky M."/>
            <person name="Tulloss R.E."/>
            <person name="Uehling J."/>
            <person name="Grigoriev I.V."/>
            <person name="Vagvolgyi C."/>
            <person name="Papp T."/>
            <person name="Martin F.M."/>
            <person name="Miettinen O."/>
            <person name="Hibbett D.S."/>
            <person name="Nagy L.G."/>
        </authorList>
    </citation>
    <scope>NUCLEOTIDE SEQUENCE [LARGE SCALE GENOMIC DNA]</scope>
    <source>
        <strain evidence="2 3">OMC1185</strain>
    </source>
</reference>
<proteinExistence type="predicted"/>
<dbReference type="PANTHER" id="PTHR12390:SF0">
    <property type="entry name" value="UROPORPHYRINOGEN-III SYNTHASE"/>
    <property type="match status" value="1"/>
</dbReference>